<accession>A0ABT0WN61</accession>
<keyword evidence="1" id="KW-0732">Signal</keyword>
<dbReference type="InterPro" id="IPR021557">
    <property type="entry name" value="DUF3016"/>
</dbReference>
<name>A0ABT0WN61_9BURK</name>
<evidence type="ECO:0000256" key="1">
    <source>
        <dbReference type="SAM" id="SignalP"/>
    </source>
</evidence>
<gene>
    <name evidence="2" type="ORF">NCG91_07790</name>
</gene>
<evidence type="ECO:0000313" key="3">
    <source>
        <dbReference type="Proteomes" id="UP001202243"/>
    </source>
</evidence>
<dbReference type="EMBL" id="JAMQGR010000002">
    <property type="protein sequence ID" value="MCM2565497.1"/>
    <property type="molecule type" value="Genomic_DNA"/>
</dbReference>
<feature type="signal peptide" evidence="1">
    <location>
        <begin position="1"/>
        <end position="28"/>
    </location>
</feature>
<comment type="caution">
    <text evidence="2">The sequence shown here is derived from an EMBL/GenBank/DDBJ whole genome shotgun (WGS) entry which is preliminary data.</text>
</comment>
<proteinExistence type="predicted"/>
<protein>
    <submittedName>
        <fullName evidence="2">DUF3016 domain-containing protein</fullName>
    </submittedName>
</protein>
<feature type="chain" id="PRO_5045838799" evidence="1">
    <location>
        <begin position="29"/>
        <end position="172"/>
    </location>
</feature>
<dbReference type="RefSeq" id="WP_251349288.1">
    <property type="nucleotide sequence ID" value="NZ_JAMQGR010000002.1"/>
</dbReference>
<evidence type="ECO:0000313" key="2">
    <source>
        <dbReference type="EMBL" id="MCM2565497.1"/>
    </source>
</evidence>
<organism evidence="2 3">
    <name type="scientific">Janthinobacterium kumbetense</name>
    <dbReference type="NCBI Taxonomy" id="2950280"/>
    <lineage>
        <taxon>Bacteria</taxon>
        <taxon>Pseudomonadati</taxon>
        <taxon>Pseudomonadota</taxon>
        <taxon>Betaproteobacteria</taxon>
        <taxon>Burkholderiales</taxon>
        <taxon>Oxalobacteraceae</taxon>
        <taxon>Janthinobacterium</taxon>
    </lineage>
</organism>
<dbReference type="Pfam" id="PF11454">
    <property type="entry name" value="DUF3016"/>
    <property type="match status" value="1"/>
</dbReference>
<dbReference type="Proteomes" id="UP001202243">
    <property type="component" value="Unassembled WGS sequence"/>
</dbReference>
<sequence length="172" mass="19306">MKGLIMKTKTTRTFIAGLALLASTAAWAGTEVHFTKPEQFSDVSFDRTERENVLKDLAAHFAKRGEALKPGLTLKIDVTDLDMAGRENPAMRSAQDFRVMTGQADWPRIRLHYVLEQDGKVIGSADAALSDMSYLTRINRYSSGDKLRYEKQMIDDWFASTFGAQVKSPVRK</sequence>
<keyword evidence="3" id="KW-1185">Reference proteome</keyword>
<reference evidence="2 3" key="1">
    <citation type="submission" date="2022-06" db="EMBL/GenBank/DDBJ databases">
        <title>Janthinobacterium kumbetensis sp. nov., isolated from spring water in Turkey.</title>
        <authorList>
            <person name="Inan Bektas K."/>
            <person name="Belduz A.A."/>
            <person name="Canakci S."/>
            <person name="Nalcaoglu A."/>
            <person name="Ceylan E."/>
            <person name="Kati H."/>
        </authorList>
    </citation>
    <scope>NUCLEOTIDE SEQUENCE [LARGE SCALE GENOMIC DNA]</scope>
    <source>
        <strain evidence="2 3">GK</strain>
    </source>
</reference>